<dbReference type="PANTHER" id="PTHR37210:SF2">
    <property type="entry name" value="PROTEIN CHLOROPLAST VESICULATION"/>
    <property type="match status" value="1"/>
</dbReference>
<feature type="region of interest" description="Disordered" evidence="1">
    <location>
        <begin position="1"/>
        <end position="24"/>
    </location>
</feature>
<evidence type="ECO:0000313" key="2">
    <source>
        <dbReference type="EMBL" id="CAK9175055.1"/>
    </source>
</evidence>
<dbReference type="PANTHER" id="PTHR37210">
    <property type="entry name" value="EXPRESSED PROTEIN"/>
    <property type="match status" value="1"/>
</dbReference>
<evidence type="ECO:0000256" key="1">
    <source>
        <dbReference type="SAM" id="MobiDB-lite"/>
    </source>
</evidence>
<protein>
    <submittedName>
        <fullName evidence="2">Uncharacterized protein</fullName>
    </submittedName>
</protein>
<accession>A0ABC8U153</accession>
<gene>
    <name evidence="2" type="ORF">ILEXP_LOCUS44850</name>
</gene>
<dbReference type="Proteomes" id="UP001642360">
    <property type="component" value="Unassembled WGS sequence"/>
</dbReference>
<proteinExistence type="predicted"/>
<reference evidence="2 3" key="1">
    <citation type="submission" date="2024-02" db="EMBL/GenBank/DDBJ databases">
        <authorList>
            <person name="Vignale AGUSTIN F."/>
            <person name="Sosa J E."/>
            <person name="Modenutti C."/>
        </authorList>
    </citation>
    <scope>NUCLEOTIDE SEQUENCE [LARGE SCALE GENOMIC DNA]</scope>
</reference>
<keyword evidence="3" id="KW-1185">Reference proteome</keyword>
<dbReference type="EMBL" id="CAUOFW020006525">
    <property type="protein sequence ID" value="CAK9175055.1"/>
    <property type="molecule type" value="Genomic_DNA"/>
</dbReference>
<name>A0ABC8U153_9AQUA</name>
<organism evidence="2 3">
    <name type="scientific">Ilex paraguariensis</name>
    <name type="common">yerba mate</name>
    <dbReference type="NCBI Taxonomy" id="185542"/>
    <lineage>
        <taxon>Eukaryota</taxon>
        <taxon>Viridiplantae</taxon>
        <taxon>Streptophyta</taxon>
        <taxon>Embryophyta</taxon>
        <taxon>Tracheophyta</taxon>
        <taxon>Spermatophyta</taxon>
        <taxon>Magnoliopsida</taxon>
        <taxon>eudicotyledons</taxon>
        <taxon>Gunneridae</taxon>
        <taxon>Pentapetalae</taxon>
        <taxon>asterids</taxon>
        <taxon>campanulids</taxon>
        <taxon>Aquifoliales</taxon>
        <taxon>Aquifoliaceae</taxon>
        <taxon>Ilex</taxon>
    </lineage>
</organism>
<sequence>MAISTSCCLNLSPSPPNSRPSSLPLKTTQIAWPSSERSWGSRCVIGVACMIIGLEMGSSIGNEETAIASDIQLIIVKSRHEVQRWSDKRACPPWQVNSLKFKKCTVVHSWHFVCSSSSTVCSTRGSTRTRKF</sequence>
<comment type="caution">
    <text evidence="2">The sequence shown here is derived from an EMBL/GenBank/DDBJ whole genome shotgun (WGS) entry which is preliminary data.</text>
</comment>
<dbReference type="AlphaFoldDB" id="A0ABC8U153"/>
<dbReference type="InterPro" id="IPR053350">
    <property type="entry name" value="CV_Inducer"/>
</dbReference>
<evidence type="ECO:0000313" key="3">
    <source>
        <dbReference type="Proteomes" id="UP001642360"/>
    </source>
</evidence>